<dbReference type="Gene3D" id="1.10.260.40">
    <property type="entry name" value="lambda repressor-like DNA-binding domains"/>
    <property type="match status" value="1"/>
</dbReference>
<organism evidence="2 3">
    <name type="scientific">Saccharothrix texasensis</name>
    <dbReference type="NCBI Taxonomy" id="103734"/>
    <lineage>
        <taxon>Bacteria</taxon>
        <taxon>Bacillati</taxon>
        <taxon>Actinomycetota</taxon>
        <taxon>Actinomycetes</taxon>
        <taxon>Pseudonocardiales</taxon>
        <taxon>Pseudonocardiaceae</taxon>
        <taxon>Saccharothrix</taxon>
    </lineage>
</organism>
<feature type="domain" description="HTH cro/C1-type" evidence="1">
    <location>
        <begin position="23"/>
        <end position="77"/>
    </location>
</feature>
<evidence type="ECO:0000313" key="2">
    <source>
        <dbReference type="EMBL" id="ROP37277.1"/>
    </source>
</evidence>
<comment type="caution">
    <text evidence="2">The sequence shown here is derived from an EMBL/GenBank/DDBJ whole genome shotgun (WGS) entry which is preliminary data.</text>
</comment>
<dbReference type="PROSITE" id="PS50943">
    <property type="entry name" value="HTH_CROC1"/>
    <property type="match status" value="1"/>
</dbReference>
<name>A0A3N1H438_9PSEU</name>
<dbReference type="EMBL" id="RJKM01000001">
    <property type="protein sequence ID" value="ROP37277.1"/>
    <property type="molecule type" value="Genomic_DNA"/>
</dbReference>
<sequence length="297" mass="33208">MAAKVTKTNDDAIAQRRQVGAAMRSYRKEAGMDREVTAAVIGLAGPTLTRKESGDVQFSRAQIEKLAEAYGVPDNEVAMLIELAREGRARTRSRSGEFPMFVPLKDRAFLELEQRDAIEIMTVTLLVIPVYFQTEAYMRTLWKRNGELTSEQRINELVRLRKTRQRVVTKPAAPKIRAVVHEAALRLPVGGPEVMREQLSALARACELPNVEIQVQATEAGAFPGIETTFTLLRFGDGAAKDVAQVAGYDEPFYRDREPGTQVYRDAWDRRRVAALDLQESKDRILEAAADFGLSRA</sequence>
<dbReference type="SUPFAM" id="SSF47413">
    <property type="entry name" value="lambda repressor-like DNA-binding domains"/>
    <property type="match status" value="1"/>
</dbReference>
<dbReference type="InterPro" id="IPR010982">
    <property type="entry name" value="Lambda_DNA-bd_dom_sf"/>
</dbReference>
<dbReference type="InterPro" id="IPR043917">
    <property type="entry name" value="DUF5753"/>
</dbReference>
<keyword evidence="3" id="KW-1185">Reference proteome</keyword>
<dbReference type="GO" id="GO:0003677">
    <property type="term" value="F:DNA binding"/>
    <property type="evidence" value="ECO:0007669"/>
    <property type="project" value="InterPro"/>
</dbReference>
<dbReference type="CDD" id="cd00093">
    <property type="entry name" value="HTH_XRE"/>
    <property type="match status" value="1"/>
</dbReference>
<dbReference type="AlphaFoldDB" id="A0A3N1H438"/>
<protein>
    <submittedName>
        <fullName evidence="2">Helix-turn-helix protein</fullName>
    </submittedName>
</protein>
<dbReference type="SMART" id="SM00530">
    <property type="entry name" value="HTH_XRE"/>
    <property type="match status" value="1"/>
</dbReference>
<dbReference type="Proteomes" id="UP000268727">
    <property type="component" value="Unassembled WGS sequence"/>
</dbReference>
<reference evidence="2 3" key="1">
    <citation type="submission" date="2018-11" db="EMBL/GenBank/DDBJ databases">
        <title>Sequencing the genomes of 1000 actinobacteria strains.</title>
        <authorList>
            <person name="Klenk H.-P."/>
        </authorList>
    </citation>
    <scope>NUCLEOTIDE SEQUENCE [LARGE SCALE GENOMIC DNA]</scope>
    <source>
        <strain evidence="2 3">DSM 44231</strain>
    </source>
</reference>
<dbReference type="InterPro" id="IPR001387">
    <property type="entry name" value="Cro/C1-type_HTH"/>
</dbReference>
<evidence type="ECO:0000313" key="3">
    <source>
        <dbReference type="Proteomes" id="UP000268727"/>
    </source>
</evidence>
<proteinExistence type="predicted"/>
<dbReference type="Pfam" id="PF19054">
    <property type="entry name" value="DUF5753"/>
    <property type="match status" value="1"/>
</dbReference>
<dbReference type="RefSeq" id="WP_170185053.1">
    <property type="nucleotide sequence ID" value="NZ_RJKM01000001.1"/>
</dbReference>
<accession>A0A3N1H438</accession>
<dbReference type="Pfam" id="PF13560">
    <property type="entry name" value="HTH_31"/>
    <property type="match status" value="1"/>
</dbReference>
<gene>
    <name evidence="2" type="ORF">EDD40_2581</name>
</gene>
<evidence type="ECO:0000259" key="1">
    <source>
        <dbReference type="PROSITE" id="PS50943"/>
    </source>
</evidence>